<keyword evidence="1" id="KW-0812">Transmembrane</keyword>
<dbReference type="EMBL" id="BARS01052654">
    <property type="protein sequence ID" value="GAG44420.1"/>
    <property type="molecule type" value="Genomic_DNA"/>
</dbReference>
<feature type="non-terminal residue" evidence="2">
    <location>
        <position position="114"/>
    </location>
</feature>
<organism evidence="2">
    <name type="scientific">marine sediment metagenome</name>
    <dbReference type="NCBI Taxonomy" id="412755"/>
    <lineage>
        <taxon>unclassified sequences</taxon>
        <taxon>metagenomes</taxon>
        <taxon>ecological metagenomes</taxon>
    </lineage>
</organism>
<evidence type="ECO:0000313" key="2">
    <source>
        <dbReference type="EMBL" id="GAG44420.1"/>
    </source>
</evidence>
<keyword evidence="1" id="KW-1133">Transmembrane helix</keyword>
<keyword evidence="1" id="KW-0472">Membrane</keyword>
<comment type="caution">
    <text evidence="2">The sequence shown here is derived from an EMBL/GenBank/DDBJ whole genome shotgun (WGS) entry which is preliminary data.</text>
</comment>
<feature type="transmembrane region" description="Helical" evidence="1">
    <location>
        <begin position="14"/>
        <end position="35"/>
    </location>
</feature>
<dbReference type="AlphaFoldDB" id="X0XML5"/>
<protein>
    <submittedName>
        <fullName evidence="2">Uncharacterized protein</fullName>
    </submittedName>
</protein>
<reference evidence="2" key="1">
    <citation type="journal article" date="2014" name="Front. Microbiol.">
        <title>High frequency of phylogenetically diverse reductive dehalogenase-homologous genes in deep subseafloor sedimentary metagenomes.</title>
        <authorList>
            <person name="Kawai M."/>
            <person name="Futagami T."/>
            <person name="Toyoda A."/>
            <person name="Takaki Y."/>
            <person name="Nishi S."/>
            <person name="Hori S."/>
            <person name="Arai W."/>
            <person name="Tsubouchi T."/>
            <person name="Morono Y."/>
            <person name="Uchiyama I."/>
            <person name="Ito T."/>
            <person name="Fujiyama A."/>
            <person name="Inagaki F."/>
            <person name="Takami H."/>
        </authorList>
    </citation>
    <scope>NUCLEOTIDE SEQUENCE</scope>
    <source>
        <strain evidence="2">Expedition CK06-06</strain>
    </source>
</reference>
<accession>X0XML5</accession>
<sequence length="114" mass="13392">MRKNFMKDIYKNPILYYILVPVVVALWPLLVWSVYLPQAQEVWQYEKKQYIRAEKTIDEILALDNGRLESVDPNKTGTEFDYTYEVDRFAGMFRISEDDYTISSLPPMVSGGQK</sequence>
<proteinExistence type="predicted"/>
<name>X0XML5_9ZZZZ</name>
<evidence type="ECO:0000256" key="1">
    <source>
        <dbReference type="SAM" id="Phobius"/>
    </source>
</evidence>
<gene>
    <name evidence="2" type="ORF">S01H1_78261</name>
</gene>